<dbReference type="Gene3D" id="3.60.21.10">
    <property type="match status" value="1"/>
</dbReference>
<dbReference type="GO" id="GO:0005737">
    <property type="term" value="C:cytoplasm"/>
    <property type="evidence" value="ECO:0007669"/>
    <property type="project" value="TreeGrafter"/>
</dbReference>
<evidence type="ECO:0000313" key="3">
    <source>
        <dbReference type="Proteomes" id="UP000031011"/>
    </source>
</evidence>
<organism evidence="2 3">
    <name type="scientific">Ligilactobacillus ruminis DPC 6832</name>
    <dbReference type="NCBI Taxonomy" id="1402208"/>
    <lineage>
        <taxon>Bacteria</taxon>
        <taxon>Bacillati</taxon>
        <taxon>Bacillota</taxon>
        <taxon>Bacilli</taxon>
        <taxon>Lactobacillales</taxon>
        <taxon>Lactobacillaceae</taxon>
        <taxon>Ligilactobacillus</taxon>
    </lineage>
</organism>
<dbReference type="PANTHER" id="PTHR42850">
    <property type="entry name" value="METALLOPHOSPHOESTERASE"/>
    <property type="match status" value="1"/>
</dbReference>
<sequence>MMVRVENRTIIGKKMNRGIYAIIVIGESLSGEKNLVLILAIIRNCGKNVIGENKKMHYVVSDIHNDYQKFCELLKVIKFSKEDKLFILGDLFDRSDYNPNPVDLYFKVMELGDNCFMIRGNHDEWLAAYILKYYQMPEWKRRKTVPYQYNTFRCLTRRLVPMGLCPYNGVN</sequence>
<dbReference type="GO" id="GO:0016791">
    <property type="term" value="F:phosphatase activity"/>
    <property type="evidence" value="ECO:0007669"/>
    <property type="project" value="TreeGrafter"/>
</dbReference>
<name>A0A837DT82_9LACO</name>
<dbReference type="EMBL" id="AWYA01000123">
    <property type="protein sequence ID" value="KIC04217.1"/>
    <property type="molecule type" value="Genomic_DNA"/>
</dbReference>
<gene>
    <name evidence="2" type="ORF">LRN_0655</name>
</gene>
<dbReference type="SUPFAM" id="SSF56300">
    <property type="entry name" value="Metallo-dependent phosphatases"/>
    <property type="match status" value="1"/>
</dbReference>
<dbReference type="Proteomes" id="UP000031011">
    <property type="component" value="Unassembled WGS sequence"/>
</dbReference>
<feature type="domain" description="Calcineurin-like phosphoesterase" evidence="1">
    <location>
        <begin position="59"/>
        <end position="142"/>
    </location>
</feature>
<dbReference type="AlphaFoldDB" id="A0A837DT82"/>
<accession>A0A837DT82</accession>
<comment type="caution">
    <text evidence="2">The sequence shown here is derived from an EMBL/GenBank/DDBJ whole genome shotgun (WGS) entry which is preliminary data.</text>
</comment>
<evidence type="ECO:0000259" key="1">
    <source>
        <dbReference type="Pfam" id="PF00149"/>
    </source>
</evidence>
<dbReference type="Pfam" id="PF00149">
    <property type="entry name" value="Metallophos"/>
    <property type="match status" value="1"/>
</dbReference>
<reference evidence="2 3" key="1">
    <citation type="journal article" date="2015" name="BMC Microbiol.">
        <title>Lactobacillus ruminis strains cluster according to their mammalian gut source.</title>
        <authorList>
            <person name="O' Donnell M.M."/>
            <person name="Harris H.M."/>
            <person name="Lynch D.B."/>
            <person name="Ross R.P."/>
            <person name="O'Toole P.W."/>
        </authorList>
    </citation>
    <scope>NUCLEOTIDE SEQUENCE [LARGE SCALE GENOMIC DNA]</scope>
    <source>
        <strain evidence="2 3">DPC 6832</strain>
    </source>
</reference>
<proteinExistence type="predicted"/>
<dbReference type="PANTHER" id="PTHR42850:SF4">
    <property type="entry name" value="ZINC-DEPENDENT ENDOPOLYPHOSPHATASE"/>
    <property type="match status" value="1"/>
</dbReference>
<evidence type="ECO:0000313" key="2">
    <source>
        <dbReference type="EMBL" id="KIC04217.1"/>
    </source>
</evidence>
<dbReference type="InterPro" id="IPR004843">
    <property type="entry name" value="Calcineurin-like_PHP"/>
</dbReference>
<protein>
    <recommendedName>
        <fullName evidence="1">Calcineurin-like phosphoesterase domain-containing protein</fullName>
    </recommendedName>
</protein>
<dbReference type="InterPro" id="IPR029052">
    <property type="entry name" value="Metallo-depent_PP-like"/>
</dbReference>
<dbReference type="InterPro" id="IPR050126">
    <property type="entry name" value="Ap4A_hydrolase"/>
</dbReference>